<dbReference type="InterPro" id="IPR022770">
    <property type="entry name" value="IucA/IucC-like_C"/>
</dbReference>
<dbReference type="Proteomes" id="UP001519287">
    <property type="component" value="Unassembled WGS sequence"/>
</dbReference>
<accession>A0ABS4J2Y9</accession>
<organism evidence="2 3">
    <name type="scientific">Paenibacillus eucommiae</name>
    <dbReference type="NCBI Taxonomy" id="1355755"/>
    <lineage>
        <taxon>Bacteria</taxon>
        <taxon>Bacillati</taxon>
        <taxon>Bacillota</taxon>
        <taxon>Bacilli</taxon>
        <taxon>Bacillales</taxon>
        <taxon>Paenibacillaceae</taxon>
        <taxon>Paenibacillus</taxon>
    </lineage>
</organism>
<evidence type="ECO:0000313" key="2">
    <source>
        <dbReference type="EMBL" id="MBP1994207.1"/>
    </source>
</evidence>
<name>A0ABS4J2Y9_9BACL</name>
<evidence type="ECO:0000259" key="1">
    <source>
        <dbReference type="Pfam" id="PF06276"/>
    </source>
</evidence>
<keyword evidence="3" id="KW-1185">Reference proteome</keyword>
<protein>
    <submittedName>
        <fullName evidence="2">Ferric iron reductase protein FhuF</fullName>
    </submittedName>
</protein>
<sequence>MPASLTQMEWESLSTSFSLSLYDNSRPFIQSLSPVDLLEREKCERYLDWLMAYIGAPSRRVTASMLAKRYAFLTVAPVLYAMTMYDKGLRLSSGNCRLVSPDYSGCDQEKSRFPDLTLNGLQVTEPAAGKRQEWRDHVLHDIFAGHLSPIFRSLSEVGRVPMAILWENTAVRIVPLYEDGLEESDGTAIGLVKQRICDDFDYIAHKAPASLFGEPRNPLSRFMGSTVMGSPVEEATGIRQTCCLFYEIAAEYCRKCPIPSRFMT</sequence>
<proteinExistence type="predicted"/>
<evidence type="ECO:0000313" key="3">
    <source>
        <dbReference type="Proteomes" id="UP001519287"/>
    </source>
</evidence>
<reference evidence="2 3" key="1">
    <citation type="submission" date="2021-03" db="EMBL/GenBank/DDBJ databases">
        <title>Genomic Encyclopedia of Type Strains, Phase IV (KMG-IV): sequencing the most valuable type-strain genomes for metagenomic binning, comparative biology and taxonomic classification.</title>
        <authorList>
            <person name="Goeker M."/>
        </authorList>
    </citation>
    <scope>NUCLEOTIDE SEQUENCE [LARGE SCALE GENOMIC DNA]</scope>
    <source>
        <strain evidence="2 3">DSM 26048</strain>
    </source>
</reference>
<comment type="caution">
    <text evidence="2">The sequence shown here is derived from an EMBL/GenBank/DDBJ whole genome shotgun (WGS) entry which is preliminary data.</text>
</comment>
<gene>
    <name evidence="2" type="ORF">J2Z66_005843</name>
</gene>
<feature type="domain" description="Aerobactin siderophore biosynthesis IucA/IucC-like C-terminal" evidence="1">
    <location>
        <begin position="65"/>
        <end position="176"/>
    </location>
</feature>
<dbReference type="EMBL" id="JAGGLB010000024">
    <property type="protein sequence ID" value="MBP1994207.1"/>
    <property type="molecule type" value="Genomic_DNA"/>
</dbReference>
<dbReference type="Pfam" id="PF06276">
    <property type="entry name" value="FhuF"/>
    <property type="match status" value="1"/>
</dbReference>
<dbReference type="RefSeq" id="WP_209976062.1">
    <property type="nucleotide sequence ID" value="NZ_JAGGLB010000024.1"/>
</dbReference>